<keyword evidence="2" id="KW-0413">Isomerase</keyword>
<name>A0A163SB71_9CELL</name>
<dbReference type="EC" id="5.1.3.2" evidence="2"/>
<comment type="caution">
    <text evidence="2">The sequence shown here is derived from an EMBL/GenBank/DDBJ whole genome shotgun (WGS) entry which is preliminary data.</text>
</comment>
<sequence length="303" mass="30486">MKVLLTGGTGYIGSAVLAALVARGHEVTALVRSEGSARTVEAAEATPAVVDLTDTTAVATLLADADAAVHAAAASDGSSPTIDASVVDAVLATFDGTARPFVHTSGIWVYGNGEAIDEDSPLDPPAIVAWRLPIEERLLAATAQGRVAGSVVVPGVVYGHGAGIPGIVAGAPRSEGPDGASLTLVGSGTQRWATVHVDDLAELYVLAVEQGLTGRLLGTADGSASVIDLTRAASRAAGLGGAVGPEDEGATRERLGAPFADALLLDQRVAPVTRARALGWSPRRPSLVEELETGSYAPAVSAH</sequence>
<dbReference type="GO" id="GO:0005737">
    <property type="term" value="C:cytoplasm"/>
    <property type="evidence" value="ECO:0007669"/>
    <property type="project" value="TreeGrafter"/>
</dbReference>
<dbReference type="RefSeq" id="WP_068707546.1">
    <property type="nucleotide sequence ID" value="NZ_LRIE01000057.1"/>
</dbReference>
<dbReference type="PATRIC" id="fig|43678.3.peg.1134"/>
<accession>A0A163SB71</accession>
<evidence type="ECO:0000259" key="1">
    <source>
        <dbReference type="Pfam" id="PF01370"/>
    </source>
</evidence>
<dbReference type="InterPro" id="IPR001509">
    <property type="entry name" value="Epimerase_deHydtase"/>
</dbReference>
<dbReference type="GO" id="GO:0003978">
    <property type="term" value="F:UDP-glucose 4-epimerase activity"/>
    <property type="evidence" value="ECO:0007669"/>
    <property type="project" value="UniProtKB-EC"/>
</dbReference>
<dbReference type="Proteomes" id="UP000076447">
    <property type="component" value="Unassembled WGS sequence"/>
</dbReference>
<organism evidence="2 3">
    <name type="scientific">Oerskovia enterophila</name>
    <dbReference type="NCBI Taxonomy" id="43678"/>
    <lineage>
        <taxon>Bacteria</taxon>
        <taxon>Bacillati</taxon>
        <taxon>Actinomycetota</taxon>
        <taxon>Actinomycetes</taxon>
        <taxon>Micrococcales</taxon>
        <taxon>Cellulomonadaceae</taxon>
        <taxon>Oerskovia</taxon>
    </lineage>
</organism>
<evidence type="ECO:0000313" key="2">
    <source>
        <dbReference type="EMBL" id="KZM36205.1"/>
    </source>
</evidence>
<dbReference type="InterPro" id="IPR051783">
    <property type="entry name" value="NAD(P)-dependent_oxidoreduct"/>
</dbReference>
<gene>
    <name evidence="2" type="primary">galE_1</name>
    <name evidence="2" type="ORF">OJAG_10840</name>
</gene>
<reference evidence="2 3" key="1">
    <citation type="submission" date="2016-01" db="EMBL/GenBank/DDBJ databases">
        <title>Genome sequence of Oerskovia enterophila VJag, an agar and cellulose degrading bacterium.</title>
        <authorList>
            <person name="Poehlein A."/>
            <person name="Jag V."/>
            <person name="Bengelsdorf F."/>
            <person name="Duerre P."/>
            <person name="Daniel R."/>
        </authorList>
    </citation>
    <scope>NUCLEOTIDE SEQUENCE [LARGE SCALE GENOMIC DNA]</scope>
    <source>
        <strain evidence="2 3">VJag</strain>
    </source>
</reference>
<dbReference type="EMBL" id="LRIE01000057">
    <property type="protein sequence ID" value="KZM36205.1"/>
    <property type="molecule type" value="Genomic_DNA"/>
</dbReference>
<dbReference type="OrthoDB" id="9801785at2"/>
<dbReference type="SUPFAM" id="SSF51735">
    <property type="entry name" value="NAD(P)-binding Rossmann-fold domains"/>
    <property type="match status" value="1"/>
</dbReference>
<feature type="domain" description="NAD-dependent epimerase/dehydratase" evidence="1">
    <location>
        <begin position="3"/>
        <end position="211"/>
    </location>
</feature>
<protein>
    <submittedName>
        <fullName evidence="2">UDP-glucose 4-epimerase</fullName>
        <ecNumber evidence="2">5.1.3.2</ecNumber>
    </submittedName>
</protein>
<dbReference type="GO" id="GO:0004029">
    <property type="term" value="F:aldehyde dehydrogenase (NAD+) activity"/>
    <property type="evidence" value="ECO:0007669"/>
    <property type="project" value="TreeGrafter"/>
</dbReference>
<dbReference type="STRING" id="43678.OJAG_10840"/>
<dbReference type="Pfam" id="PF01370">
    <property type="entry name" value="Epimerase"/>
    <property type="match status" value="1"/>
</dbReference>
<proteinExistence type="predicted"/>
<dbReference type="PANTHER" id="PTHR48079">
    <property type="entry name" value="PROTEIN YEEZ"/>
    <property type="match status" value="1"/>
</dbReference>
<dbReference type="AlphaFoldDB" id="A0A163SB71"/>
<dbReference type="PANTHER" id="PTHR48079:SF6">
    <property type="entry name" value="NAD(P)-BINDING DOMAIN-CONTAINING PROTEIN-RELATED"/>
    <property type="match status" value="1"/>
</dbReference>
<dbReference type="InterPro" id="IPR036291">
    <property type="entry name" value="NAD(P)-bd_dom_sf"/>
</dbReference>
<dbReference type="Gene3D" id="3.40.50.720">
    <property type="entry name" value="NAD(P)-binding Rossmann-like Domain"/>
    <property type="match status" value="1"/>
</dbReference>
<evidence type="ECO:0000313" key="3">
    <source>
        <dbReference type="Proteomes" id="UP000076447"/>
    </source>
</evidence>